<accession>A0A291Q141</accession>
<evidence type="ECO:0000313" key="2">
    <source>
        <dbReference type="Proteomes" id="UP000221011"/>
    </source>
</evidence>
<dbReference type="Proteomes" id="UP000221011">
    <property type="component" value="Chromosome"/>
</dbReference>
<keyword evidence="2" id="KW-1185">Reference proteome</keyword>
<dbReference type="EMBL" id="CP022685">
    <property type="protein sequence ID" value="ATL25214.1"/>
    <property type="molecule type" value="Genomic_DNA"/>
</dbReference>
<sequence length="1143" mass="122427">MSTTAEALLRALEPLPFPDRLALTARTAHRLAGEAGPTDTAGTGTGGLAALLADWDARGPYERRLAALAAFAGRDVAFLAGRLTDPDPVVAGYALRAARALPVPDEALEAAYADAPAARRRRLAGVLASGARPALAERLVVRLRETWGDTEAARLLPGCSSSFVARHLPALAHAVDGWTRLARRHPDPVLDHAGTALAERGSGRQRQDWWQAHATTVAALAPLRPERVLALLERYGPDTLPHALNRGLGPLVEADAERVIGWIISPDRAEQRYEPAPPPGVLRRLVRAEPASLPALGRHWAPRDGQFTALVKAMAPGRRPAFIDAVIAEGARSDPAFRVLGLLPRARRWAEVRRLAAEFTGESWSLWDQWDTLAQGPFVEARAALLAAVRRSDSDDRAAAWPILVACAARDGGRPAVTELLALLGGLRNEQDPVRGAALTALAAAHPRILRAEDTAALDRIATDALEVRDSSRASRTALRRLAERVLVEHATEGEPALRDWALRVLERIAGRVGVPDFGALDHVLRRGQERQVVDALRPWLDAAAGRADFRLLLGLAEALGRRAQLLPELQDLLATALERGDDDTFEAAARLWLAAPATRGERVAAIVAREPSAIVLAPVRRAVSLRRTDLLDVLLADAPPYGRFLVRGARRPLPDLGDSDRWLPRQQRAAARLAGQAAADASLPLDVRAAAIRAAAPIPVSGRELAMRHKDDPDVVVAEAALAALPWTDRPQDAVAVLLDEAGGERARVAVYAAARAARFTAPSALALLLGTLLGGERRAKVTSRKEAVRLAARLLPQRQAVALLTRAFHSPDRHPDVRAAVVRALPPLLGVADAWSLLDDAARSDAEPVLDALLRVTPWELPEGQRRGYAAVVGSAYDACLASTDGFAGLGMLQSFGVWCRYAPDLADRLVRTVCDLGSRTHWQYAAWTLRELAVSELPHPVGGAAPGSALHGAVAELLAAAHGPEGGCDAREDRDVPALQRLRTLVSRGTEHGQWQRPEFLAGLAAQLASEPLLVAERADLLCGLVDPSAEPDALLARLLDLAEALEGAGVSVAAQAAGRLRAGRAHRTPPRHTESLLITTDRLAREGGTVTGLLAAGLVAEWGAGLGWPEEWRALLRALRGHPDPDVRHEAYRTLTETE</sequence>
<dbReference type="SUPFAM" id="SSF48371">
    <property type="entry name" value="ARM repeat"/>
    <property type="match status" value="2"/>
</dbReference>
<name>A0A291Q141_9ACTN</name>
<dbReference type="KEGG" id="sfk:KY5_0196"/>
<proteinExistence type="predicted"/>
<protein>
    <submittedName>
        <fullName evidence="1">Uncharacterized protein</fullName>
    </submittedName>
</protein>
<dbReference type="AlphaFoldDB" id="A0A291Q141"/>
<dbReference type="RefSeq" id="WP_098240352.1">
    <property type="nucleotide sequence ID" value="NZ_CP022685.1"/>
</dbReference>
<dbReference type="InterPro" id="IPR016024">
    <property type="entry name" value="ARM-type_fold"/>
</dbReference>
<organism evidence="1 2">
    <name type="scientific">Streptomyces formicae</name>
    <dbReference type="NCBI Taxonomy" id="1616117"/>
    <lineage>
        <taxon>Bacteria</taxon>
        <taxon>Bacillati</taxon>
        <taxon>Actinomycetota</taxon>
        <taxon>Actinomycetes</taxon>
        <taxon>Kitasatosporales</taxon>
        <taxon>Streptomycetaceae</taxon>
        <taxon>Streptomyces</taxon>
    </lineage>
</organism>
<reference evidence="1 2" key="1">
    <citation type="submission" date="2017-08" db="EMBL/GenBank/DDBJ databases">
        <title>Complete Genome Sequence of Streptomyces formicae KY5, the formicamycin producer.</title>
        <authorList>
            <person name="Holmes N.A."/>
            <person name="Devine R."/>
            <person name="Qin Z."/>
            <person name="Seipke R.F."/>
            <person name="Wilkinson B."/>
            <person name="Hutchings M.I."/>
        </authorList>
    </citation>
    <scope>NUCLEOTIDE SEQUENCE [LARGE SCALE GENOMIC DNA]</scope>
    <source>
        <strain evidence="1 2">KY5</strain>
    </source>
</reference>
<evidence type="ECO:0000313" key="1">
    <source>
        <dbReference type="EMBL" id="ATL25214.1"/>
    </source>
</evidence>
<gene>
    <name evidence="1" type="ORF">KY5_0196</name>
</gene>